<sequence length="248" mass="29255">MRFFDVWIRNGLLYVKPRLDSVRFKVYENDVLLVSGIDDDGVLIQLHDRKPNTMITIEYLFNNKLGREQYPLKTYYATRARNFQHGDILVASDNVKSELTGYMGHSSLVINENELIESPGLEPAIIRTPIQQFLDKHPVHAQFRTVQSELGKKAAQYAVDYYQEYKSNLEKGIHKPTFSFDLSQELDEPWDKIYCSKLVWICYHFGANYTFENDHLWFSPEDLYHQLLENEDFEVVYQHQNVKFLIDT</sequence>
<evidence type="ECO:0000313" key="2">
    <source>
        <dbReference type="Proteomes" id="UP000339690"/>
    </source>
</evidence>
<evidence type="ECO:0000313" key="1">
    <source>
        <dbReference type="EMBL" id="QGH36576.1"/>
    </source>
</evidence>
<dbReference type="InterPro" id="IPR038765">
    <property type="entry name" value="Papain-like_cys_pep_sf"/>
</dbReference>
<dbReference type="KEGG" id="grc:GI584_22090"/>
<evidence type="ECO:0008006" key="3">
    <source>
        <dbReference type="Google" id="ProtNLM"/>
    </source>
</evidence>
<organism evidence="1 2">
    <name type="scientific">Gracilibacillus salitolerans</name>
    <dbReference type="NCBI Taxonomy" id="2663022"/>
    <lineage>
        <taxon>Bacteria</taxon>
        <taxon>Bacillati</taxon>
        <taxon>Bacillota</taxon>
        <taxon>Bacilli</taxon>
        <taxon>Bacillales</taxon>
        <taxon>Bacillaceae</taxon>
        <taxon>Gracilibacillus</taxon>
    </lineage>
</organism>
<accession>A0A5Q2TP67</accession>
<gene>
    <name evidence="1" type="ORF">GI584_22090</name>
</gene>
<dbReference type="SUPFAM" id="SSF54001">
    <property type="entry name" value="Cysteine proteinases"/>
    <property type="match status" value="1"/>
</dbReference>
<keyword evidence="2" id="KW-1185">Reference proteome</keyword>
<dbReference type="EMBL" id="CP045915">
    <property type="protein sequence ID" value="QGH36576.1"/>
    <property type="molecule type" value="Genomic_DNA"/>
</dbReference>
<dbReference type="RefSeq" id="WP_153792641.1">
    <property type="nucleotide sequence ID" value="NZ_CP045915.1"/>
</dbReference>
<reference evidence="1 2" key="1">
    <citation type="submission" date="2019-11" db="EMBL/GenBank/DDBJ databases">
        <title>Gracilibacillus salitolerans sp. nov., a moderate halophile isolated from a saline soil in northwest China.</title>
        <authorList>
            <person name="Gan L."/>
        </authorList>
    </citation>
    <scope>NUCLEOTIDE SEQUENCE [LARGE SCALE GENOMIC DNA]</scope>
    <source>
        <strain evidence="1 2">SCU50</strain>
    </source>
</reference>
<protein>
    <recommendedName>
        <fullName evidence="3">Permuted papain-like amidase enzyme, YaeF/YiiX, C92 family</fullName>
    </recommendedName>
</protein>
<proteinExistence type="predicted"/>
<name>A0A5Q2TP67_9BACI</name>
<dbReference type="AlphaFoldDB" id="A0A5Q2TP67"/>
<dbReference type="Proteomes" id="UP000339690">
    <property type="component" value="Chromosome"/>
</dbReference>
<dbReference type="Gene3D" id="3.90.1720.10">
    <property type="entry name" value="endopeptidase domain like (from Nostoc punctiforme)"/>
    <property type="match status" value="1"/>
</dbReference>